<reference evidence="8" key="1">
    <citation type="submission" date="2022-08" db="UniProtKB">
        <authorList>
            <consortium name="EnsemblMetazoa"/>
        </authorList>
    </citation>
    <scope>IDENTIFICATION</scope>
    <source>
        <strain evidence="8">05x7-T-G4-1.051#20</strain>
    </source>
</reference>
<dbReference type="InterPro" id="IPR013111">
    <property type="entry name" value="EGF_extracell"/>
</dbReference>
<keyword evidence="6" id="KW-1133">Transmembrane helix</keyword>
<dbReference type="GO" id="GO:0009986">
    <property type="term" value="C:cell surface"/>
    <property type="evidence" value="ECO:0007669"/>
    <property type="project" value="TreeGrafter"/>
</dbReference>
<accession>A0A8W8J7L4</accession>
<keyword evidence="6" id="KW-0812">Transmembrane</keyword>
<evidence type="ECO:0000256" key="3">
    <source>
        <dbReference type="ARBA" id="ARBA00022737"/>
    </source>
</evidence>
<feature type="transmembrane region" description="Helical" evidence="6">
    <location>
        <begin position="197"/>
        <end position="220"/>
    </location>
</feature>
<feature type="domain" description="EGF-like" evidence="7">
    <location>
        <begin position="44"/>
        <end position="83"/>
    </location>
</feature>
<dbReference type="GO" id="GO:0005102">
    <property type="term" value="F:signaling receptor binding"/>
    <property type="evidence" value="ECO:0007669"/>
    <property type="project" value="TreeGrafter"/>
</dbReference>
<dbReference type="Proteomes" id="UP000005408">
    <property type="component" value="Unassembled WGS sequence"/>
</dbReference>
<evidence type="ECO:0000256" key="6">
    <source>
        <dbReference type="SAM" id="Phobius"/>
    </source>
</evidence>
<protein>
    <recommendedName>
        <fullName evidence="7">EGF-like domain-containing protein</fullName>
    </recommendedName>
</protein>
<dbReference type="InterPro" id="IPR050969">
    <property type="entry name" value="Dev_Signal_Modulators"/>
</dbReference>
<dbReference type="Pfam" id="PF12661">
    <property type="entry name" value="hEGF"/>
    <property type="match status" value="1"/>
</dbReference>
<dbReference type="GO" id="GO:0005576">
    <property type="term" value="C:extracellular region"/>
    <property type="evidence" value="ECO:0007669"/>
    <property type="project" value="TreeGrafter"/>
</dbReference>
<dbReference type="PANTHER" id="PTHR14949:SF54">
    <property type="entry name" value="VWFD DOMAIN-CONTAINING PROTEIN"/>
    <property type="match status" value="1"/>
</dbReference>
<dbReference type="Gene3D" id="2.10.25.10">
    <property type="entry name" value="Laminin"/>
    <property type="match status" value="2"/>
</dbReference>
<keyword evidence="2" id="KW-0732">Signal</keyword>
<dbReference type="Pfam" id="PF07974">
    <property type="entry name" value="EGF_2"/>
    <property type="match status" value="1"/>
</dbReference>
<evidence type="ECO:0000313" key="8">
    <source>
        <dbReference type="EnsemblMetazoa" id="G17704.1:cds"/>
    </source>
</evidence>
<dbReference type="PROSITE" id="PS00022">
    <property type="entry name" value="EGF_1"/>
    <property type="match status" value="1"/>
</dbReference>
<dbReference type="PANTHER" id="PTHR14949">
    <property type="entry name" value="EGF-LIKE-DOMAIN, MULTIPLE 7, 8"/>
    <property type="match status" value="1"/>
</dbReference>
<evidence type="ECO:0000256" key="4">
    <source>
        <dbReference type="ARBA" id="ARBA00023157"/>
    </source>
</evidence>
<evidence type="ECO:0000256" key="1">
    <source>
        <dbReference type="ARBA" id="ARBA00022536"/>
    </source>
</evidence>
<evidence type="ECO:0000259" key="7">
    <source>
        <dbReference type="PROSITE" id="PS50026"/>
    </source>
</evidence>
<dbReference type="InterPro" id="IPR000742">
    <property type="entry name" value="EGF"/>
</dbReference>
<evidence type="ECO:0000313" key="9">
    <source>
        <dbReference type="Proteomes" id="UP000005408"/>
    </source>
</evidence>
<keyword evidence="6" id="KW-0472">Membrane</keyword>
<evidence type="ECO:0000256" key="5">
    <source>
        <dbReference type="PROSITE-ProRule" id="PRU00076"/>
    </source>
</evidence>
<keyword evidence="3" id="KW-0677">Repeat</keyword>
<name>A0A8W8J7L4_MAGGI</name>
<dbReference type="SMART" id="SM00181">
    <property type="entry name" value="EGF"/>
    <property type="match status" value="5"/>
</dbReference>
<keyword evidence="9" id="KW-1185">Reference proteome</keyword>
<dbReference type="InterPro" id="IPR013032">
    <property type="entry name" value="EGF-like_CS"/>
</dbReference>
<comment type="caution">
    <text evidence="5">Lacks conserved residue(s) required for the propagation of feature annotation.</text>
</comment>
<dbReference type="PROSITE" id="PS50026">
    <property type="entry name" value="EGF_3"/>
    <property type="match status" value="1"/>
</dbReference>
<organism evidence="8 9">
    <name type="scientific">Magallana gigas</name>
    <name type="common">Pacific oyster</name>
    <name type="synonym">Crassostrea gigas</name>
    <dbReference type="NCBI Taxonomy" id="29159"/>
    <lineage>
        <taxon>Eukaryota</taxon>
        <taxon>Metazoa</taxon>
        <taxon>Spiralia</taxon>
        <taxon>Lophotrochozoa</taxon>
        <taxon>Mollusca</taxon>
        <taxon>Bivalvia</taxon>
        <taxon>Autobranchia</taxon>
        <taxon>Pteriomorphia</taxon>
        <taxon>Ostreida</taxon>
        <taxon>Ostreoidea</taxon>
        <taxon>Ostreidae</taxon>
        <taxon>Magallana</taxon>
    </lineage>
</organism>
<keyword evidence="1 5" id="KW-0245">EGF-like domain</keyword>
<dbReference type="AlphaFoldDB" id="A0A8W8J7L4"/>
<evidence type="ECO:0000256" key="2">
    <source>
        <dbReference type="ARBA" id="ARBA00022729"/>
    </source>
</evidence>
<proteinExistence type="predicted"/>
<dbReference type="EnsemblMetazoa" id="G17704.1">
    <property type="protein sequence ID" value="G17704.1:cds"/>
    <property type="gene ID" value="G17704"/>
</dbReference>
<sequence length="222" mass="24473">MSVPFVLLLPSFEYTCTLNSCKNGGSCLEGKCVCPEGYFGENCEDECDGPDTCYNHGACLGTPRKCICDVGYQLTGYYGNHCEDSCDPNLNGTCGFAGTCSGIPKRCICKPDFYGTWCSACMDNSHCKNGGLCDIDGNCKCRKFDPEITGVHCEEVCNKDSDCMNLGMCLPNKTCKCKVHFDDGFRCISSDAVILKMGWRVFFCIMFAIKTFKYLLCLVLNF</sequence>
<keyword evidence="4" id="KW-1015">Disulfide bond</keyword>